<organism evidence="1 2">
    <name type="scientific">Parafrankia irregularis</name>
    <dbReference type="NCBI Taxonomy" id="795642"/>
    <lineage>
        <taxon>Bacteria</taxon>
        <taxon>Bacillati</taxon>
        <taxon>Actinomycetota</taxon>
        <taxon>Actinomycetes</taxon>
        <taxon>Frankiales</taxon>
        <taxon>Frankiaceae</taxon>
        <taxon>Parafrankia</taxon>
    </lineage>
</organism>
<evidence type="ECO:0000313" key="2">
    <source>
        <dbReference type="Proteomes" id="UP000198802"/>
    </source>
</evidence>
<evidence type="ECO:0000313" key="1">
    <source>
        <dbReference type="EMBL" id="CUU55116.1"/>
    </source>
</evidence>
<gene>
    <name evidence="1" type="ORF">Ga0074812_104197</name>
</gene>
<dbReference type="RefSeq" id="WP_091273286.1">
    <property type="nucleotide sequence ID" value="NZ_FAOZ01000004.1"/>
</dbReference>
<keyword evidence="2" id="KW-1185">Reference proteome</keyword>
<dbReference type="AlphaFoldDB" id="A0A0S4QJV3"/>
<name>A0A0S4QJV3_9ACTN</name>
<protein>
    <submittedName>
        <fullName evidence="1">Uncharacterized protein</fullName>
    </submittedName>
</protein>
<dbReference type="EMBL" id="FAOZ01000004">
    <property type="protein sequence ID" value="CUU55116.1"/>
    <property type="molecule type" value="Genomic_DNA"/>
</dbReference>
<sequence length="250" mass="27817">MSAGERWILAYEYEPGRSCVPVGLSVEVGRTLVVGREGELRLGVEVLNRGISRKAIEVTAAEDGWDINVLNLNGAMLHPWGQAPQRITGRQFLRWPRLAIRLLGGAKRQGPDTSDPAHHWLLLEADTATVTTQGPRAQPPTTTWTVSPEPPLPLSGPQEEAVRLVFNELLQWPPRLPAQPMQLDAAARRLGIGESAVRERLRHVHERAVRLGLHRRVGLTNPDYLYVLVQAGYLAPPAFAAYRRTPAWLR</sequence>
<proteinExistence type="predicted"/>
<dbReference type="Proteomes" id="UP000198802">
    <property type="component" value="Unassembled WGS sequence"/>
</dbReference>
<accession>A0A0S4QJV3</accession>
<reference evidence="2" key="1">
    <citation type="submission" date="2015-11" db="EMBL/GenBank/DDBJ databases">
        <authorList>
            <person name="Varghese N."/>
        </authorList>
    </citation>
    <scope>NUCLEOTIDE SEQUENCE [LARGE SCALE GENOMIC DNA]</scope>
    <source>
        <strain evidence="2">DSM 45899</strain>
    </source>
</reference>